<keyword evidence="3" id="KW-0479">Metal-binding</keyword>
<dbReference type="Proteomes" id="UP000762676">
    <property type="component" value="Unassembled WGS sequence"/>
</dbReference>
<dbReference type="PROSITE" id="PS01165">
    <property type="entry name" value="COPPER_AMINE_OXID_2"/>
    <property type="match status" value="1"/>
</dbReference>
<feature type="region of interest" description="Disordered" evidence="4">
    <location>
        <begin position="433"/>
        <end position="472"/>
    </location>
</feature>
<dbReference type="GO" id="GO:0005507">
    <property type="term" value="F:copper ion binding"/>
    <property type="evidence" value="ECO:0007669"/>
    <property type="project" value="InterPro"/>
</dbReference>
<evidence type="ECO:0000256" key="1">
    <source>
        <dbReference type="PIRSR" id="PIRSR600269-50"/>
    </source>
</evidence>
<dbReference type="Pfam" id="PF01179">
    <property type="entry name" value="Cu_amine_oxid"/>
    <property type="match status" value="1"/>
</dbReference>
<dbReference type="GO" id="GO:0005886">
    <property type="term" value="C:plasma membrane"/>
    <property type="evidence" value="ECO:0007669"/>
    <property type="project" value="TreeGrafter"/>
</dbReference>
<comment type="caution">
    <text evidence="6">The sequence shown here is derived from an EMBL/GenBank/DDBJ whole genome shotgun (WGS) entry which is preliminary data.</text>
</comment>
<feature type="active site" description="Proton acceptor" evidence="1">
    <location>
        <position position="89"/>
    </location>
</feature>
<evidence type="ECO:0000256" key="3">
    <source>
        <dbReference type="RuleBase" id="RU000672"/>
    </source>
</evidence>
<feature type="domain" description="Copper amine oxidase catalytic" evidence="5">
    <location>
        <begin position="17"/>
        <end position="423"/>
    </location>
</feature>
<feature type="compositionally biased region" description="Basic and acidic residues" evidence="4">
    <location>
        <begin position="433"/>
        <end position="454"/>
    </location>
</feature>
<dbReference type="InterPro" id="IPR015798">
    <property type="entry name" value="Cu_amine_oxidase_C"/>
</dbReference>
<gene>
    <name evidence="6" type="ORF">ElyMa_003222300</name>
</gene>
<comment type="cofactor">
    <cofactor evidence="3">
        <name>Cu cation</name>
        <dbReference type="ChEBI" id="CHEBI:23378"/>
    </cofactor>
    <text evidence="3">Contains 1 topaquinone per subunit.</text>
</comment>
<accession>A0AAV4J1S5</accession>
<dbReference type="GO" id="GO:0009308">
    <property type="term" value="P:amine metabolic process"/>
    <property type="evidence" value="ECO:0007669"/>
    <property type="project" value="UniProtKB-UniRule"/>
</dbReference>
<reference evidence="6 7" key="1">
    <citation type="journal article" date="2021" name="Elife">
        <title>Chloroplast acquisition without the gene transfer in kleptoplastic sea slugs, Plakobranchus ocellatus.</title>
        <authorList>
            <person name="Maeda T."/>
            <person name="Takahashi S."/>
            <person name="Yoshida T."/>
            <person name="Shimamura S."/>
            <person name="Takaki Y."/>
            <person name="Nagai Y."/>
            <person name="Toyoda A."/>
            <person name="Suzuki Y."/>
            <person name="Arimoto A."/>
            <person name="Ishii H."/>
            <person name="Satoh N."/>
            <person name="Nishiyama T."/>
            <person name="Hasebe M."/>
            <person name="Maruyama T."/>
            <person name="Minagawa J."/>
            <person name="Obokata J."/>
            <person name="Shigenobu S."/>
        </authorList>
    </citation>
    <scope>NUCLEOTIDE SEQUENCE [LARGE SCALE GENOMIC DNA]</scope>
</reference>
<dbReference type="PRINTS" id="PR00766">
    <property type="entry name" value="CUDAOXIDASE"/>
</dbReference>
<dbReference type="EC" id="1.4.3.-" evidence="3"/>
<keyword evidence="7" id="KW-1185">Reference proteome</keyword>
<dbReference type="PANTHER" id="PTHR10638">
    <property type="entry name" value="COPPER AMINE OXIDASE"/>
    <property type="match status" value="1"/>
</dbReference>
<evidence type="ECO:0000256" key="2">
    <source>
        <dbReference type="PIRSR" id="PIRSR600269-51"/>
    </source>
</evidence>
<dbReference type="InterPro" id="IPR049947">
    <property type="entry name" value="Cu_Am_Ox_Cu-bd"/>
</dbReference>
<dbReference type="GO" id="GO:0048038">
    <property type="term" value="F:quinone binding"/>
    <property type="evidence" value="ECO:0007669"/>
    <property type="project" value="InterPro"/>
</dbReference>
<protein>
    <recommendedName>
        <fullName evidence="3">Amine oxidase</fullName>
        <ecNumber evidence="3">1.4.3.-</ecNumber>
    </recommendedName>
</protein>
<sequence>MNLRGDPLPAEPLRPPTLVEPDGIRYTLKDRKVDYLGWSFNFRLSSLTGPAIFDVRYKGERIAYEVAMSEIAVIYSADNPLQKTTDFVDSGALIGTHSKSLVPGGDCPESSTFINQSFSGQTLANVVEIPRAFCLFENNNGYPIRRHLSFSKSEGAWYNGMLDSVLTLRSVLTVVNYDYIVDFIFHQNGVFEHRVMSTGYIFPSFYSEAERPYGFQVAENVVGSLHHHIFHYKADLDIAGTSNRYETLDLKNKEVQLRVVPKKYHNNVFERSLKKTEKEALYKYNFDTPKYHVVHNDAVKTPLGELKAYRIGLHGMSKQLHPEGVDNEPALPWARHQLAVTKHKDDEAVSSSPYAMWDSFDPVTDFTTFYEDDEKIVDEDLVFWITMGMHHIPHTEDLPVTPTVGNHLTFFLFPYNYFVDCPSMASRDQIRIEHKDRNDPKQGVRVERYGRSDETCSLPPYSQEYDKAIEDDPDIIVESRKGRGLL</sequence>
<proteinExistence type="inferred from homology"/>
<dbReference type="InterPro" id="IPR000269">
    <property type="entry name" value="Cu_amine_oxidase"/>
</dbReference>
<dbReference type="SUPFAM" id="SSF49998">
    <property type="entry name" value="Amine oxidase catalytic domain"/>
    <property type="match status" value="1"/>
</dbReference>
<dbReference type="InterPro" id="IPR036460">
    <property type="entry name" value="Cu_amine_oxidase_C_sf"/>
</dbReference>
<dbReference type="AlphaFoldDB" id="A0AAV4J1S5"/>
<dbReference type="GO" id="GO:0008131">
    <property type="term" value="F:primary methylamine oxidase activity"/>
    <property type="evidence" value="ECO:0007669"/>
    <property type="project" value="InterPro"/>
</dbReference>
<feature type="active site" description="Schiff-base intermediate with substrate; via topaquinone" evidence="1">
    <location>
        <position position="177"/>
    </location>
</feature>
<keyword evidence="1 3" id="KW-0801">TPQ</keyword>
<evidence type="ECO:0000256" key="4">
    <source>
        <dbReference type="SAM" id="MobiDB-lite"/>
    </source>
</evidence>
<organism evidence="6 7">
    <name type="scientific">Elysia marginata</name>
    <dbReference type="NCBI Taxonomy" id="1093978"/>
    <lineage>
        <taxon>Eukaryota</taxon>
        <taxon>Metazoa</taxon>
        <taxon>Spiralia</taxon>
        <taxon>Lophotrochozoa</taxon>
        <taxon>Mollusca</taxon>
        <taxon>Gastropoda</taxon>
        <taxon>Heterobranchia</taxon>
        <taxon>Euthyneura</taxon>
        <taxon>Panpulmonata</taxon>
        <taxon>Sacoglossa</taxon>
        <taxon>Placobranchoidea</taxon>
        <taxon>Plakobranchidae</taxon>
        <taxon>Elysia</taxon>
    </lineage>
</organism>
<keyword evidence="3" id="KW-0560">Oxidoreductase</keyword>
<comment type="PTM">
    <text evidence="2 3">Topaquinone (TPQ) is generated by copper-dependent autoxidation of a specific tyrosyl residue.</text>
</comment>
<dbReference type="PANTHER" id="PTHR10638:SF20">
    <property type="entry name" value="AMINE OXIDASE"/>
    <property type="match status" value="1"/>
</dbReference>
<dbReference type="EMBL" id="BMAT01006630">
    <property type="protein sequence ID" value="GFS16773.1"/>
    <property type="molecule type" value="Genomic_DNA"/>
</dbReference>
<name>A0AAV4J1S5_9GAST</name>
<evidence type="ECO:0000313" key="6">
    <source>
        <dbReference type="EMBL" id="GFS16773.1"/>
    </source>
</evidence>
<evidence type="ECO:0000259" key="5">
    <source>
        <dbReference type="Pfam" id="PF01179"/>
    </source>
</evidence>
<feature type="modified residue" description="2',4',5'-topaquinone" evidence="2">
    <location>
        <position position="177"/>
    </location>
</feature>
<keyword evidence="3" id="KW-0186">Copper</keyword>
<dbReference type="Gene3D" id="2.70.98.20">
    <property type="entry name" value="Copper amine oxidase, catalytic domain"/>
    <property type="match status" value="1"/>
</dbReference>
<evidence type="ECO:0000313" key="7">
    <source>
        <dbReference type="Proteomes" id="UP000762676"/>
    </source>
</evidence>
<comment type="similarity">
    <text evidence="3">Belongs to the copper/topaquinone oxidase family.</text>
</comment>